<feature type="transmembrane region" description="Helical" evidence="9">
    <location>
        <begin position="119"/>
        <end position="137"/>
    </location>
</feature>
<feature type="transmembrane region" description="Helical" evidence="9">
    <location>
        <begin position="369"/>
        <end position="388"/>
    </location>
</feature>
<feature type="transmembrane region" description="Helical" evidence="9">
    <location>
        <begin position="149"/>
        <end position="171"/>
    </location>
</feature>
<feature type="transmembrane region" description="Helical" evidence="9">
    <location>
        <begin position="314"/>
        <end position="334"/>
    </location>
</feature>
<keyword evidence="3 9" id="KW-0813">Transport</keyword>
<comment type="caution">
    <text evidence="10">The sequence shown here is derived from an EMBL/GenBank/DDBJ whole genome shotgun (WGS) entry which is preliminary data.</text>
</comment>
<dbReference type="InterPro" id="IPR004685">
    <property type="entry name" value="Brnchd-chn_aa_trnsp_Livcs"/>
</dbReference>
<evidence type="ECO:0000256" key="4">
    <source>
        <dbReference type="ARBA" id="ARBA00022475"/>
    </source>
</evidence>
<keyword evidence="11" id="KW-1185">Reference proteome</keyword>
<evidence type="ECO:0000313" key="11">
    <source>
        <dbReference type="Proteomes" id="UP000186112"/>
    </source>
</evidence>
<dbReference type="GO" id="GO:0015820">
    <property type="term" value="P:L-leucine transport"/>
    <property type="evidence" value="ECO:0007669"/>
    <property type="project" value="TreeGrafter"/>
</dbReference>
<reference evidence="10 11" key="1">
    <citation type="submission" date="2016-02" db="EMBL/GenBank/DDBJ databases">
        <title>Genome sequence of Tissierella creatinophila DSM 6911.</title>
        <authorList>
            <person name="Poehlein A."/>
            <person name="Daniel R."/>
        </authorList>
    </citation>
    <scope>NUCLEOTIDE SEQUENCE [LARGE SCALE GENOMIC DNA]</scope>
    <source>
        <strain evidence="10 11">DSM 6911</strain>
    </source>
</reference>
<dbReference type="Pfam" id="PF05525">
    <property type="entry name" value="Branch_AA_trans"/>
    <property type="match status" value="1"/>
</dbReference>
<comment type="function">
    <text evidence="9">Component of the transport system for branched-chain amino acids.</text>
</comment>
<feature type="transmembrane region" description="Helical" evidence="9">
    <location>
        <begin position="408"/>
        <end position="428"/>
    </location>
</feature>
<dbReference type="GO" id="GO:0015190">
    <property type="term" value="F:L-leucine transmembrane transporter activity"/>
    <property type="evidence" value="ECO:0007669"/>
    <property type="project" value="TreeGrafter"/>
</dbReference>
<proteinExistence type="inferred from homology"/>
<dbReference type="PANTHER" id="PTHR30588">
    <property type="entry name" value="BRANCHED-CHAIN AMINO ACID TRANSPORT SYSTEM 2 CARRIER PROTEIN"/>
    <property type="match status" value="1"/>
</dbReference>
<feature type="transmembrane region" description="Helical" evidence="9">
    <location>
        <begin position="268"/>
        <end position="293"/>
    </location>
</feature>
<keyword evidence="8 9" id="KW-0472">Membrane</keyword>
<keyword evidence="4" id="KW-1003">Cell membrane</keyword>
<feature type="transmembrane region" description="Helical" evidence="9">
    <location>
        <begin position="191"/>
        <end position="208"/>
    </location>
</feature>
<sequence>MKKDIIKTKDVIVSGFALFAIFFGAGNLILPPFMGLQAGKSWILAWIGFSLSGPGLTALGMIAMAKNQGDAEKFAGKVGIKFSILLGSLVILFIGPLMSVPRTGATTFEISVLPFFPNFSPLLFSIIFFGITLYFSISKSKIIDIIGTYMTPFLLITLLTIILKGIFTPIANTAIAGSNQLSIGFLEGYHTMDSLSPMVIAGMIISNFKEKGIESKNALTRYTVYTELIAATGLILIYGGLTFLGAKISPIVSSGLGRTELLNVMVNYLLGSYGNIFLSIIVALACLTTAIGLTTATGDFFSKVSNNRLKYKHIVIVSILISAFLSIIGVEGIISFSVPILVTLYPVVIVLTFLNLLDDYIKNSLIYKTTVYFTLGVSLIIGIEAAGFKDLFIVKLFSKFPLWKIGFGWVSFSFLGLILGIVFSKFIIKPNKR</sequence>
<organism evidence="10 11">
    <name type="scientific">Tissierella creatinophila DSM 6911</name>
    <dbReference type="NCBI Taxonomy" id="1123403"/>
    <lineage>
        <taxon>Bacteria</taxon>
        <taxon>Bacillati</taxon>
        <taxon>Bacillota</taxon>
        <taxon>Tissierellia</taxon>
        <taxon>Tissierellales</taxon>
        <taxon>Tissierellaceae</taxon>
        <taxon>Tissierella</taxon>
    </lineage>
</organism>
<feature type="transmembrane region" description="Helical" evidence="9">
    <location>
        <begin position="12"/>
        <end position="30"/>
    </location>
</feature>
<dbReference type="AlphaFoldDB" id="A0A1U7M2X2"/>
<dbReference type="PANTHER" id="PTHR30588:SF0">
    <property type="entry name" value="BRANCHED-CHAIN AMINO ACID PERMEASE BRNQ"/>
    <property type="match status" value="1"/>
</dbReference>
<evidence type="ECO:0000256" key="1">
    <source>
        <dbReference type="ARBA" id="ARBA00004651"/>
    </source>
</evidence>
<keyword evidence="6 9" id="KW-0029">Amino-acid transport</keyword>
<protein>
    <recommendedName>
        <fullName evidence="9">Branched-chain amino acid transport system carrier protein</fullName>
    </recommendedName>
</protein>
<evidence type="ECO:0000256" key="2">
    <source>
        <dbReference type="ARBA" id="ARBA00008540"/>
    </source>
</evidence>
<evidence type="ECO:0000256" key="9">
    <source>
        <dbReference type="RuleBase" id="RU362122"/>
    </source>
</evidence>
<accession>A0A1U7M2X2</accession>
<evidence type="ECO:0000256" key="3">
    <source>
        <dbReference type="ARBA" id="ARBA00022448"/>
    </source>
</evidence>
<keyword evidence="5 9" id="KW-0812">Transmembrane</keyword>
<keyword evidence="7 9" id="KW-1133">Transmembrane helix</keyword>
<name>A0A1U7M2X2_TISCR</name>
<gene>
    <name evidence="10" type="primary">brnQ</name>
    <name evidence="10" type="ORF">TICRE_24650</name>
</gene>
<evidence type="ECO:0000256" key="5">
    <source>
        <dbReference type="ARBA" id="ARBA00022692"/>
    </source>
</evidence>
<evidence type="ECO:0000256" key="6">
    <source>
        <dbReference type="ARBA" id="ARBA00022970"/>
    </source>
</evidence>
<evidence type="ECO:0000256" key="7">
    <source>
        <dbReference type="ARBA" id="ARBA00022989"/>
    </source>
</evidence>
<feature type="transmembrane region" description="Helical" evidence="9">
    <location>
        <begin position="340"/>
        <end position="357"/>
    </location>
</feature>
<dbReference type="OrthoDB" id="9783920at2"/>
<comment type="subcellular location">
    <subcellularLocation>
        <location evidence="1 9">Cell membrane</location>
        <topology evidence="1 9">Multi-pass membrane protein</topology>
    </subcellularLocation>
</comment>
<dbReference type="NCBIfam" id="TIGR00796">
    <property type="entry name" value="livcs"/>
    <property type="match status" value="1"/>
</dbReference>
<evidence type="ECO:0000313" key="10">
    <source>
        <dbReference type="EMBL" id="OLS01641.1"/>
    </source>
</evidence>
<feature type="transmembrane region" description="Helical" evidence="9">
    <location>
        <begin position="228"/>
        <end position="248"/>
    </location>
</feature>
<feature type="transmembrane region" description="Helical" evidence="9">
    <location>
        <begin position="78"/>
        <end position="99"/>
    </location>
</feature>
<dbReference type="GO" id="GO:0015818">
    <property type="term" value="P:isoleucine transport"/>
    <property type="evidence" value="ECO:0007669"/>
    <property type="project" value="TreeGrafter"/>
</dbReference>
<dbReference type="EMBL" id="LTDM01000065">
    <property type="protein sequence ID" value="OLS01641.1"/>
    <property type="molecule type" value="Genomic_DNA"/>
</dbReference>
<dbReference type="GO" id="GO:0005304">
    <property type="term" value="F:L-valine transmembrane transporter activity"/>
    <property type="evidence" value="ECO:0007669"/>
    <property type="project" value="TreeGrafter"/>
</dbReference>
<feature type="transmembrane region" description="Helical" evidence="9">
    <location>
        <begin position="42"/>
        <end position="66"/>
    </location>
</feature>
<dbReference type="RefSeq" id="WP_075728502.1">
    <property type="nucleotide sequence ID" value="NZ_LTDM01000065.1"/>
</dbReference>
<dbReference type="GO" id="GO:0005886">
    <property type="term" value="C:plasma membrane"/>
    <property type="evidence" value="ECO:0007669"/>
    <property type="project" value="UniProtKB-SubCell"/>
</dbReference>
<evidence type="ECO:0000256" key="8">
    <source>
        <dbReference type="ARBA" id="ARBA00023136"/>
    </source>
</evidence>
<comment type="similarity">
    <text evidence="2 9">Belongs to the branched chain amino acid transporter family.</text>
</comment>
<dbReference type="Proteomes" id="UP000186112">
    <property type="component" value="Unassembled WGS sequence"/>
</dbReference>
<dbReference type="GO" id="GO:0015188">
    <property type="term" value="F:L-isoleucine transmembrane transporter activity"/>
    <property type="evidence" value="ECO:0007669"/>
    <property type="project" value="TreeGrafter"/>
</dbReference>